<dbReference type="AlphaFoldDB" id="A0A3N4KP46"/>
<evidence type="ECO:0000313" key="1">
    <source>
        <dbReference type="EMBL" id="RPB07545.1"/>
    </source>
</evidence>
<protein>
    <submittedName>
        <fullName evidence="1">Uncharacterized protein</fullName>
    </submittedName>
</protein>
<dbReference type="OrthoDB" id="5301086at2759"/>
<dbReference type="Proteomes" id="UP000277580">
    <property type="component" value="Unassembled WGS sequence"/>
</dbReference>
<keyword evidence="2" id="KW-1185">Reference proteome</keyword>
<organism evidence="1 2">
    <name type="scientific">Morchella conica CCBAS932</name>
    <dbReference type="NCBI Taxonomy" id="1392247"/>
    <lineage>
        <taxon>Eukaryota</taxon>
        <taxon>Fungi</taxon>
        <taxon>Dikarya</taxon>
        <taxon>Ascomycota</taxon>
        <taxon>Pezizomycotina</taxon>
        <taxon>Pezizomycetes</taxon>
        <taxon>Pezizales</taxon>
        <taxon>Morchellaceae</taxon>
        <taxon>Morchella</taxon>
    </lineage>
</organism>
<dbReference type="EMBL" id="ML119180">
    <property type="protein sequence ID" value="RPB07545.1"/>
    <property type="molecule type" value="Genomic_DNA"/>
</dbReference>
<evidence type="ECO:0000313" key="2">
    <source>
        <dbReference type="Proteomes" id="UP000277580"/>
    </source>
</evidence>
<dbReference type="InParanoid" id="A0A3N4KP46"/>
<sequence>MNQPVYVPCFTHLMLLKVEGYRRAIAIRNTLTSIRELRKLRRHVLSLIHPPMLPIKFARIDLSSTVLASPVFDPHDIVHLTVLEHYAMLLIKFAKIDLTMFRASSPPYYTAMWRQKLDMWAEWTGIERWFGFSGSVDIGDNGWYDVVLARLWARVHERTKRLTKGREPGEVKGKQLMNGLKKLWKLRHKISHGSTYTAKIPLGDEWANENTDVKWPGVDYA</sequence>
<accession>A0A3N4KP46</accession>
<proteinExistence type="predicted"/>
<reference evidence="1 2" key="1">
    <citation type="journal article" date="2018" name="Nat. Ecol. Evol.">
        <title>Pezizomycetes genomes reveal the molecular basis of ectomycorrhizal truffle lifestyle.</title>
        <authorList>
            <person name="Murat C."/>
            <person name="Payen T."/>
            <person name="Noel B."/>
            <person name="Kuo A."/>
            <person name="Morin E."/>
            <person name="Chen J."/>
            <person name="Kohler A."/>
            <person name="Krizsan K."/>
            <person name="Balestrini R."/>
            <person name="Da Silva C."/>
            <person name="Montanini B."/>
            <person name="Hainaut M."/>
            <person name="Levati E."/>
            <person name="Barry K.W."/>
            <person name="Belfiori B."/>
            <person name="Cichocki N."/>
            <person name="Clum A."/>
            <person name="Dockter R.B."/>
            <person name="Fauchery L."/>
            <person name="Guy J."/>
            <person name="Iotti M."/>
            <person name="Le Tacon F."/>
            <person name="Lindquist E.A."/>
            <person name="Lipzen A."/>
            <person name="Malagnac F."/>
            <person name="Mello A."/>
            <person name="Molinier V."/>
            <person name="Miyauchi S."/>
            <person name="Poulain J."/>
            <person name="Riccioni C."/>
            <person name="Rubini A."/>
            <person name="Sitrit Y."/>
            <person name="Splivallo R."/>
            <person name="Traeger S."/>
            <person name="Wang M."/>
            <person name="Zifcakova L."/>
            <person name="Wipf D."/>
            <person name="Zambonelli A."/>
            <person name="Paolocci F."/>
            <person name="Nowrousian M."/>
            <person name="Ottonello S."/>
            <person name="Baldrian P."/>
            <person name="Spatafora J.W."/>
            <person name="Henrissat B."/>
            <person name="Nagy L.G."/>
            <person name="Aury J.M."/>
            <person name="Wincker P."/>
            <person name="Grigoriev I.V."/>
            <person name="Bonfante P."/>
            <person name="Martin F.M."/>
        </authorList>
    </citation>
    <scope>NUCLEOTIDE SEQUENCE [LARGE SCALE GENOMIC DNA]</scope>
    <source>
        <strain evidence="1 2">CCBAS932</strain>
    </source>
</reference>
<gene>
    <name evidence="1" type="ORF">P167DRAFT_549673</name>
</gene>
<name>A0A3N4KP46_9PEZI</name>